<organism evidence="2 3">
    <name type="scientific">Aristophania vespae</name>
    <dbReference type="NCBI Taxonomy" id="2697033"/>
    <lineage>
        <taxon>Bacteria</taxon>
        <taxon>Pseudomonadati</taxon>
        <taxon>Pseudomonadota</taxon>
        <taxon>Alphaproteobacteria</taxon>
        <taxon>Acetobacterales</taxon>
        <taxon>Acetobacteraceae</taxon>
        <taxon>Aristophania</taxon>
    </lineage>
</organism>
<keyword evidence="3" id="KW-1185">Reference proteome</keyword>
<dbReference type="GO" id="GO:0022857">
    <property type="term" value="F:transmembrane transporter activity"/>
    <property type="evidence" value="ECO:0007669"/>
    <property type="project" value="InterPro"/>
</dbReference>
<keyword evidence="1" id="KW-0472">Membrane</keyword>
<dbReference type="GO" id="GO:0005886">
    <property type="term" value="C:plasma membrane"/>
    <property type="evidence" value="ECO:0007669"/>
    <property type="project" value="InterPro"/>
</dbReference>
<dbReference type="Proteomes" id="UP000463975">
    <property type="component" value="Chromosome"/>
</dbReference>
<dbReference type="KEGG" id="bomb:GT348_02560"/>
<gene>
    <name evidence="2" type="ORF">GT348_02560</name>
</gene>
<name>A0A6P1NFS2_9PROT</name>
<proteinExistence type="predicted"/>
<evidence type="ECO:0000313" key="2">
    <source>
        <dbReference type="EMBL" id="QHI95304.1"/>
    </source>
</evidence>
<protein>
    <recommendedName>
        <fullName evidence="4">FUSC family protein</fullName>
    </recommendedName>
</protein>
<feature type="transmembrane region" description="Helical" evidence="1">
    <location>
        <begin position="12"/>
        <end position="35"/>
    </location>
</feature>
<reference evidence="2 3" key="1">
    <citation type="submission" date="2020-01" db="EMBL/GenBank/DDBJ databases">
        <title>Genome sequencing of strain KACC 21507.</title>
        <authorList>
            <person name="Heo J."/>
            <person name="Kim S.-J."/>
            <person name="Kim J.-S."/>
            <person name="Hong S.-B."/>
            <person name="Kwon S.-W."/>
        </authorList>
    </citation>
    <scope>NUCLEOTIDE SEQUENCE [LARGE SCALE GENOMIC DNA]</scope>
    <source>
        <strain evidence="2 3">KACC 21507</strain>
    </source>
</reference>
<evidence type="ECO:0000256" key="1">
    <source>
        <dbReference type="SAM" id="Phobius"/>
    </source>
</evidence>
<keyword evidence="1" id="KW-0812">Transmembrane</keyword>
<evidence type="ECO:0008006" key="4">
    <source>
        <dbReference type="Google" id="ProtNLM"/>
    </source>
</evidence>
<evidence type="ECO:0000313" key="3">
    <source>
        <dbReference type="Proteomes" id="UP000463975"/>
    </source>
</evidence>
<keyword evidence="1" id="KW-1133">Transmembrane helix</keyword>
<dbReference type="EMBL" id="CP047652">
    <property type="protein sequence ID" value="QHI95304.1"/>
    <property type="molecule type" value="Genomic_DNA"/>
</dbReference>
<dbReference type="AlphaFoldDB" id="A0A6P1NFS2"/>
<sequence length="72" mass="8013">MMKQSLLKPNNYNAVFFALRTTIVSLIALGIAFWMELGEPQWAAMTVWIVAQSSRGMSHSKGKWRIIGTLGG</sequence>
<dbReference type="InterPro" id="IPR006726">
    <property type="entry name" value="PHBA_efflux_AaeB/fusaric-R"/>
</dbReference>
<accession>A0A6P1NFS2</accession>
<dbReference type="Pfam" id="PF04632">
    <property type="entry name" value="FUSC"/>
    <property type="match status" value="1"/>
</dbReference>